<dbReference type="Proteomes" id="UP000645257">
    <property type="component" value="Unassembled WGS sequence"/>
</dbReference>
<comment type="caution">
    <text evidence="2">The sequence shown here is derived from an EMBL/GenBank/DDBJ whole genome shotgun (WGS) entry which is preliminary data.</text>
</comment>
<proteinExistence type="predicted"/>
<name>A0A918P0H2_9NEIS</name>
<keyword evidence="1" id="KW-0732">Signal</keyword>
<sequence>MSKPLILIAALAAAFSFSAATAAPVQPQRIEGRVAEALSFTGETLLVRSSKGELVESDMAVINSLKLRFPEYDLWEIQSAAGLALRSGDREDPVPLPAGSYAALTRARLSDDGRVLALAAGAGGRLDALRWQRGGQPERLVPEDRAWRSGVSDMSADGKTVTGWLLASEDSLPQGFIWTADKGFSLLPEPLSVPLAISADGRTVAGDHYRGTLQMLAQRDALMRFDAESGLGENEGVKHWETLAVSGDGRRVAGYVELARSRTWQGFVWDTEKGFVNPAKPPVLRHKGKGMPDLAAFGRRVLAAAGMSDADRVQFVQTDVVRWTADEGAKQIQPDAAFAGLSRDGRSLFLHPLDQKDRLPPLWQLDANGKHDLNQAVGSDTVYLTIRAVSPDGSRMWLNGSKGNADHILLVENGGLLAFTPAVASIEPQAFSRDAGTVAGFSRIEEPGYPSIRWRAGDASPRLMRCPGDEQDTSRHLISGDGKVIAAGQYDNGKNHICLFGPLP</sequence>
<evidence type="ECO:0000256" key="1">
    <source>
        <dbReference type="SAM" id="SignalP"/>
    </source>
</evidence>
<reference evidence="2" key="1">
    <citation type="journal article" date="2014" name="Int. J. Syst. Evol. Microbiol.">
        <title>Complete genome sequence of Corynebacterium casei LMG S-19264T (=DSM 44701T), isolated from a smear-ripened cheese.</title>
        <authorList>
            <consortium name="US DOE Joint Genome Institute (JGI-PGF)"/>
            <person name="Walter F."/>
            <person name="Albersmeier A."/>
            <person name="Kalinowski J."/>
            <person name="Ruckert C."/>
        </authorList>
    </citation>
    <scope>NUCLEOTIDE SEQUENCE</scope>
    <source>
        <strain evidence="2">KCTC 32182</strain>
    </source>
</reference>
<feature type="signal peptide" evidence="1">
    <location>
        <begin position="1"/>
        <end position="22"/>
    </location>
</feature>
<reference evidence="2" key="2">
    <citation type="submission" date="2020-09" db="EMBL/GenBank/DDBJ databases">
        <authorList>
            <person name="Sun Q."/>
            <person name="Kim S."/>
        </authorList>
    </citation>
    <scope>NUCLEOTIDE SEQUENCE</scope>
    <source>
        <strain evidence="2">KCTC 32182</strain>
    </source>
</reference>
<feature type="chain" id="PRO_5037045361" evidence="1">
    <location>
        <begin position="23"/>
        <end position="504"/>
    </location>
</feature>
<dbReference type="RefSeq" id="WP_189532579.1">
    <property type="nucleotide sequence ID" value="NZ_BMYX01000006.1"/>
</dbReference>
<gene>
    <name evidence="2" type="ORF">GCM10011289_13460</name>
</gene>
<evidence type="ECO:0000313" key="3">
    <source>
        <dbReference type="Proteomes" id="UP000645257"/>
    </source>
</evidence>
<organism evidence="2 3">
    <name type="scientific">Paludibacterium paludis</name>
    <dbReference type="NCBI Taxonomy" id="1225769"/>
    <lineage>
        <taxon>Bacteria</taxon>
        <taxon>Pseudomonadati</taxon>
        <taxon>Pseudomonadota</taxon>
        <taxon>Betaproteobacteria</taxon>
        <taxon>Neisseriales</taxon>
        <taxon>Chromobacteriaceae</taxon>
        <taxon>Paludibacterium</taxon>
    </lineage>
</organism>
<dbReference type="InterPro" id="IPR011044">
    <property type="entry name" value="Quino_amine_DH_bsu"/>
</dbReference>
<keyword evidence="3" id="KW-1185">Reference proteome</keyword>
<dbReference type="EMBL" id="BMYX01000006">
    <property type="protein sequence ID" value="GGY11867.1"/>
    <property type="molecule type" value="Genomic_DNA"/>
</dbReference>
<evidence type="ECO:0000313" key="2">
    <source>
        <dbReference type="EMBL" id="GGY11867.1"/>
    </source>
</evidence>
<dbReference type="SUPFAM" id="SSF50969">
    <property type="entry name" value="YVTN repeat-like/Quinoprotein amine dehydrogenase"/>
    <property type="match status" value="1"/>
</dbReference>
<accession>A0A918P0H2</accession>
<protein>
    <submittedName>
        <fullName evidence="2">Uncharacterized protein</fullName>
    </submittedName>
</protein>
<dbReference type="AlphaFoldDB" id="A0A918P0H2"/>